<dbReference type="RefSeq" id="WP_073159714.1">
    <property type="nucleotide sequence ID" value="NZ_FNEH01000023.1"/>
</dbReference>
<proteinExistence type="predicted"/>
<reference evidence="1 2" key="1">
    <citation type="submission" date="2016-10" db="EMBL/GenBank/DDBJ databases">
        <authorList>
            <person name="de Groot N.N."/>
        </authorList>
    </citation>
    <scope>NUCLEOTIDE SEQUENCE [LARGE SCALE GENOMIC DNA]</scope>
    <source>
        <strain evidence="1 2">WG7</strain>
    </source>
</reference>
<dbReference type="EMBL" id="FNEH01000023">
    <property type="protein sequence ID" value="SDJ01647.1"/>
    <property type="molecule type" value="Genomic_DNA"/>
</dbReference>
<protein>
    <submittedName>
        <fullName evidence="1">Uncharacterized protein</fullName>
    </submittedName>
</protein>
<dbReference type="AlphaFoldDB" id="A0A1M7NEZ6"/>
<dbReference type="OrthoDB" id="2112479at2"/>
<sequence>MRTFKERIKAIEEHFDNLTIEEFEKNMYNAGAYKIKAAEESGFRLSSSEEITLETDLDSFEIEDKNYDDSNTPDISSLIIPPLNINKLLDENKNE</sequence>
<evidence type="ECO:0000313" key="1">
    <source>
        <dbReference type="EMBL" id="SDJ01647.1"/>
    </source>
</evidence>
<accession>A0A1M7NEZ6</accession>
<dbReference type="STRING" id="54121.SAMN04515653_12427"/>
<evidence type="ECO:0000313" key="2">
    <source>
        <dbReference type="Proteomes" id="UP000198945"/>
    </source>
</evidence>
<organism evidence="1 2">
    <name type="scientific">Halanaerobium congolense</name>
    <dbReference type="NCBI Taxonomy" id="54121"/>
    <lineage>
        <taxon>Bacteria</taxon>
        <taxon>Bacillati</taxon>
        <taxon>Bacillota</taxon>
        <taxon>Clostridia</taxon>
        <taxon>Halanaerobiales</taxon>
        <taxon>Halanaerobiaceae</taxon>
        <taxon>Halanaerobium</taxon>
    </lineage>
</organism>
<gene>
    <name evidence="1" type="ORF">SAMN04515654_12319</name>
</gene>
<name>A0A1M7NEZ6_9FIRM</name>
<dbReference type="Proteomes" id="UP000198945">
    <property type="component" value="Unassembled WGS sequence"/>
</dbReference>